<evidence type="ECO:0000256" key="1">
    <source>
        <dbReference type="ARBA" id="ARBA00004613"/>
    </source>
</evidence>
<dbReference type="SUPFAM" id="SSF51126">
    <property type="entry name" value="Pectin lyase-like"/>
    <property type="match status" value="1"/>
</dbReference>
<comment type="caution">
    <text evidence="5">The sequence shown here is derived from an EMBL/GenBank/DDBJ whole genome shotgun (WGS) entry which is preliminary data.</text>
</comment>
<protein>
    <submittedName>
        <fullName evidence="5">Filamentous hemagglutinin family protein</fullName>
    </submittedName>
</protein>
<dbReference type="EMBL" id="QAON01000010">
    <property type="protein sequence ID" value="PTQ88853.1"/>
    <property type="molecule type" value="Genomic_DNA"/>
</dbReference>
<dbReference type="InterPro" id="IPR024973">
    <property type="entry name" value="ESPR"/>
</dbReference>
<dbReference type="InterPro" id="IPR011493">
    <property type="entry name" value="GLUG"/>
</dbReference>
<organism evidence="5 6">
    <name type="scientific">Agitococcus lubricus</name>
    <dbReference type="NCBI Taxonomy" id="1077255"/>
    <lineage>
        <taxon>Bacteria</taxon>
        <taxon>Pseudomonadati</taxon>
        <taxon>Pseudomonadota</taxon>
        <taxon>Gammaproteobacteria</taxon>
        <taxon>Moraxellales</taxon>
        <taxon>Moraxellaceae</taxon>
        <taxon>Agitococcus</taxon>
    </lineage>
</organism>
<dbReference type="InterPro" id="IPR037160">
    <property type="entry name" value="DNA_Pol_thumb_sf"/>
</dbReference>
<comment type="subcellular location">
    <subcellularLocation>
        <location evidence="1">Secreted</location>
    </subcellularLocation>
</comment>
<proteinExistence type="predicted"/>
<dbReference type="PANTHER" id="PTHR12338">
    <property type="entry name" value="AUTOTRANSPORTER"/>
    <property type="match status" value="1"/>
</dbReference>
<dbReference type="InterPro" id="IPR011050">
    <property type="entry name" value="Pectin_lyase_fold/virulence"/>
</dbReference>
<dbReference type="Gene3D" id="2.160.20.10">
    <property type="entry name" value="Single-stranded right-handed beta-helix, Pectin lyase-like"/>
    <property type="match status" value="1"/>
</dbReference>
<dbReference type="SMART" id="SM00912">
    <property type="entry name" value="Haemagg_act"/>
    <property type="match status" value="1"/>
</dbReference>
<evidence type="ECO:0000313" key="6">
    <source>
        <dbReference type="Proteomes" id="UP000244223"/>
    </source>
</evidence>
<dbReference type="Pfam" id="PF13018">
    <property type="entry name" value="ESPR"/>
    <property type="match status" value="1"/>
</dbReference>
<evidence type="ECO:0000259" key="4">
    <source>
        <dbReference type="SMART" id="SM00912"/>
    </source>
</evidence>
<name>A0A2T5IY03_9GAMM</name>
<dbReference type="InterPro" id="IPR041248">
    <property type="entry name" value="YDG"/>
</dbReference>
<feature type="non-terminal residue" evidence="5">
    <location>
        <position position="1905"/>
    </location>
</feature>
<dbReference type="Gene3D" id="2.160.20.110">
    <property type="match status" value="3"/>
</dbReference>
<reference evidence="5 6" key="1">
    <citation type="submission" date="2018-04" db="EMBL/GenBank/DDBJ databases">
        <title>Genomic Encyclopedia of Archaeal and Bacterial Type Strains, Phase II (KMG-II): from individual species to whole genera.</title>
        <authorList>
            <person name="Goeker M."/>
        </authorList>
    </citation>
    <scope>NUCLEOTIDE SEQUENCE [LARGE SCALE GENOMIC DNA]</scope>
    <source>
        <strain evidence="5 6">DSM 5822</strain>
    </source>
</reference>
<dbReference type="Proteomes" id="UP000244223">
    <property type="component" value="Unassembled WGS sequence"/>
</dbReference>
<dbReference type="Pfam" id="PF18657">
    <property type="entry name" value="YDG"/>
    <property type="match status" value="8"/>
</dbReference>
<gene>
    <name evidence="5" type="ORF">C8N29_1101</name>
</gene>
<dbReference type="InterPro" id="IPR008638">
    <property type="entry name" value="FhaB/CdiA-like_TPS"/>
</dbReference>
<dbReference type="Pfam" id="PF05860">
    <property type="entry name" value="TPS"/>
    <property type="match status" value="1"/>
</dbReference>
<dbReference type="GO" id="GO:0005576">
    <property type="term" value="C:extracellular region"/>
    <property type="evidence" value="ECO:0007669"/>
    <property type="project" value="UniProtKB-SubCell"/>
</dbReference>
<keyword evidence="3" id="KW-0732">Signal</keyword>
<dbReference type="OrthoDB" id="185675at2"/>
<keyword evidence="6" id="KW-1185">Reference proteome</keyword>
<accession>A0A2T5IY03</accession>
<dbReference type="Pfam" id="PF07581">
    <property type="entry name" value="Glug"/>
    <property type="match status" value="1"/>
</dbReference>
<evidence type="ECO:0000256" key="3">
    <source>
        <dbReference type="ARBA" id="ARBA00022729"/>
    </source>
</evidence>
<sequence>MSRHASLNRAYRLVWDEIRQLWIPVAECVRCRGKRGRVLTLASSLLLSANSVLALPTGGQITAGEGVILPDTQQMTIAQQTEKLAIDWQGFNIAANETVSFIQPSTQSIALNRVTTQDPSQILGGLQANGQVFVLNPNGVLFAPSAQVSVGGLVASTLHLSNADFLTGHYQFTGLSQATVNNQGQILTPQGGYVALMAAQVRNEGHIIAPQGSVQLAAANAVTVQLANGSLVGLHVEKGSLDALAENRGVIQANGGQIFLTADAVDHLAKAVVNNEGVLEAQTVENHQGEIRLLADMSVGTVKVAGQLDASAATGDGGFIETSGAYIDIADEVSVSTQATQGKTGTWLIDPTDFTIASSGGDVTGATLSAALEKTDIIIQNSLGKTAGNGDIHVDDDVSWGANTQLELMADRNININANITATGTSAGLILTTGTDGNYTLKSGTAISLTGTSALLKINGNLYTLIYNADDLQNIAKNLTGFYALAQSIDASSTSTWNRGLGFNPIGSDVAFTGILDGLGHTVSGLTIDRPSNNQIGLFAQSAGSIQHLTLTKANITGASHVGLLSATNTGKINQTTVDGTLTLVTDDVNFDLLNVGGLVGYNQGHISDSQSAIVLHANAPSVTSYFTSVGGLVGNNAGTVSQSSATGSLNITLTKGGNVSGVGGLVGFNNALITQSTSTVNVSVLGQQMSVYSVGGLVGENRGAGNDTIGGGAAFAAAAATDAGEIVDSMASGDVSITGVDAYSMNAIGGLVGLNTGILNLQGINTNTTNGAVSVATSEKSSTSGSFVFNVGGMVGENRYKIYTLNNAIYSASVTVDNRTTNGFISNVGGITGSNASLGQLTNVYGSVSVFGDSLLGGFISSIGGVAGSNSGSIQQADATVSLNDANGVLANASYIGGVVGYNNGKVTQSASTGWIQGSNYVGGLVGYNTAAGTISESYSYAFVQHSDNSNSNPAIVGGLVGQNDGVISLSYFAGAVEGADSGNSNVATGGLVGLNNSSAKIANTYAEGTVTGGQRVGGLVGHSYGLVENSYARNEVVGFDLVGGLIGLEDSGSSVVGSFYDLSLTDNGSAYGMAKADFFNASTFEKAGWQIASKGGSADIWRIYEGETAPLLRNFLTRIVVTANNQQQTYDGSQFSGGNGVNYSITDPSSDLLLGTVSYGGSAQGARNAGVYRIDAGGFYSSQQGYDIEYQAGQLTIDPKTLTVANSIAFDKVYDGNVTASITAELLDVIKGDDISLSHTAVFADKHVGADKNISVNYVLTGNDQTNYVLAANTDTLHAAITPKALIVKGSSAVDKVYDANTQAQINLGSVNGVIVGDDISLSATGTFDSKQVGTGKAVAADYRLDGTDSLNYDVVDETLFADITVKTISGTVTADNKVYDGKTNATVSGSLLDVIAGDDVQLSSTGQFSDKHVGNDKLVTLTNSLSGNDLGNYSIQLNDTATADITVKTISRTVTAENKVYDGKTNATVSGSLLDVIVGDDVQLSSTGQFATKDVGSNKTVTLTNQLSGADLNNYSIQLNDTATADITVKTISGTVTADNKVYDGKTNATVSGSLLDVIAGDDVQLSSTGQFSDKHVGNDKLVTLTNSLSGNDLGNYSIQLNDTATADITVKTISGTVTAENKVYDGKTNATVSGSLLDVIAGDDVQLSSTGQFSDKQVGQGKTVTLSNSISGIDAQNYSIQLNDTATADITVKTISGTVTAENKVYDGKTNATVSGSLLDVIAGDEVLLSSTGQFATKDVGSNKIVTLSNTISGIDAQNYSIQLNDTATADITVKTISGTVTAENKVYDGKTNATVSSSLLDVIAGDDVQLSSTGQFSDKHVGNDKLVTLTNSLSGNDLGNYSIQLNDTATADITVKTISGTVTADNKVYDGKTNATVSGSLLDVIAGDDVQLSSTGQFSD</sequence>
<evidence type="ECO:0000256" key="2">
    <source>
        <dbReference type="ARBA" id="ARBA00022525"/>
    </source>
</evidence>
<feature type="domain" description="Filamentous haemagglutinin FhaB/tRNA nuclease CdiA-like TPS" evidence="4">
    <location>
        <begin position="52"/>
        <end position="164"/>
    </location>
</feature>
<keyword evidence="2" id="KW-0964">Secreted</keyword>
<evidence type="ECO:0000313" key="5">
    <source>
        <dbReference type="EMBL" id="PTQ88853.1"/>
    </source>
</evidence>
<dbReference type="Gene3D" id="3.30.210.10">
    <property type="entry name" value="DNA polymerase, thumb domain"/>
    <property type="match status" value="1"/>
</dbReference>
<dbReference type="PANTHER" id="PTHR12338:SF8">
    <property type="entry name" value="HEME_HEMOPEXIN-BINDING PROTEIN"/>
    <property type="match status" value="1"/>
</dbReference>
<dbReference type="RefSeq" id="WP_107866018.1">
    <property type="nucleotide sequence ID" value="NZ_QAON01000010.1"/>
</dbReference>
<dbReference type="NCBIfam" id="TIGR01901">
    <property type="entry name" value="adhes_NPXG"/>
    <property type="match status" value="1"/>
</dbReference>
<dbReference type="InterPro" id="IPR050909">
    <property type="entry name" value="Bact_Autotransporter_VF"/>
</dbReference>
<dbReference type="InterPro" id="IPR012334">
    <property type="entry name" value="Pectin_lyas_fold"/>
</dbReference>